<gene>
    <name evidence="8" type="ORF">LWI28_010112</name>
</gene>
<dbReference type="SUPFAM" id="SSF56672">
    <property type="entry name" value="DNA/RNA polymerases"/>
    <property type="match status" value="1"/>
</dbReference>
<evidence type="ECO:0000256" key="1">
    <source>
        <dbReference type="ARBA" id="ARBA00022679"/>
    </source>
</evidence>
<evidence type="ECO:0000256" key="6">
    <source>
        <dbReference type="ARBA" id="ARBA00022918"/>
    </source>
</evidence>
<evidence type="ECO:0000313" key="8">
    <source>
        <dbReference type="EMBL" id="KAI9200583.1"/>
    </source>
</evidence>
<evidence type="ECO:0000256" key="3">
    <source>
        <dbReference type="ARBA" id="ARBA00022722"/>
    </source>
</evidence>
<reference evidence="8" key="2">
    <citation type="submission" date="2023-02" db="EMBL/GenBank/DDBJ databases">
        <authorList>
            <person name="Swenson N.G."/>
            <person name="Wegrzyn J.L."/>
            <person name="Mcevoy S.L."/>
        </authorList>
    </citation>
    <scope>NUCLEOTIDE SEQUENCE</scope>
    <source>
        <strain evidence="8">91603</strain>
        <tissue evidence="8">Leaf</tissue>
    </source>
</reference>
<keyword evidence="9" id="KW-1185">Reference proteome</keyword>
<protein>
    <recommendedName>
        <fullName evidence="7">Integrase catalytic domain-containing protein</fullName>
    </recommendedName>
</protein>
<dbReference type="PROSITE" id="PS50994">
    <property type="entry name" value="INTEGRASE"/>
    <property type="match status" value="1"/>
</dbReference>
<dbReference type="GO" id="GO:0003676">
    <property type="term" value="F:nucleic acid binding"/>
    <property type="evidence" value="ECO:0007669"/>
    <property type="project" value="InterPro"/>
</dbReference>
<proteinExistence type="predicted"/>
<evidence type="ECO:0000259" key="7">
    <source>
        <dbReference type="PROSITE" id="PS50994"/>
    </source>
</evidence>
<dbReference type="Proteomes" id="UP001064489">
    <property type="component" value="Chromosome 9"/>
</dbReference>
<accession>A0AAD5JHB4</accession>
<keyword evidence="3" id="KW-0540">Nuclease</keyword>
<dbReference type="GO" id="GO:0016787">
    <property type="term" value="F:hydrolase activity"/>
    <property type="evidence" value="ECO:0007669"/>
    <property type="project" value="UniProtKB-KW"/>
</dbReference>
<evidence type="ECO:0000256" key="5">
    <source>
        <dbReference type="ARBA" id="ARBA00022801"/>
    </source>
</evidence>
<dbReference type="EMBL" id="JAJSOW010000001">
    <property type="protein sequence ID" value="KAI9200583.1"/>
    <property type="molecule type" value="Genomic_DNA"/>
</dbReference>
<dbReference type="AlphaFoldDB" id="A0AAD5JHB4"/>
<dbReference type="Gene3D" id="2.40.70.10">
    <property type="entry name" value="Acid Proteases"/>
    <property type="match status" value="1"/>
</dbReference>
<dbReference type="SUPFAM" id="SSF53098">
    <property type="entry name" value="Ribonuclease H-like"/>
    <property type="match status" value="1"/>
</dbReference>
<organism evidence="8 9">
    <name type="scientific">Acer negundo</name>
    <name type="common">Box elder</name>
    <dbReference type="NCBI Taxonomy" id="4023"/>
    <lineage>
        <taxon>Eukaryota</taxon>
        <taxon>Viridiplantae</taxon>
        <taxon>Streptophyta</taxon>
        <taxon>Embryophyta</taxon>
        <taxon>Tracheophyta</taxon>
        <taxon>Spermatophyta</taxon>
        <taxon>Magnoliopsida</taxon>
        <taxon>eudicotyledons</taxon>
        <taxon>Gunneridae</taxon>
        <taxon>Pentapetalae</taxon>
        <taxon>rosids</taxon>
        <taxon>malvids</taxon>
        <taxon>Sapindales</taxon>
        <taxon>Sapindaceae</taxon>
        <taxon>Hippocastanoideae</taxon>
        <taxon>Acereae</taxon>
        <taxon>Acer</taxon>
    </lineage>
</organism>
<sequence>MEDDEVECDNIFHTRFHVNDKVCSMIIDGGSCNNVASTILVEKLNLTTLKHPKPYKLQWLNDSEEVMVNKQVLVSFSIGRYKDEVTCDVVPMNAGHILLGRPWQFDRHVTHDGYTNRYSFVLDKRPITLVPLTPRQEKLTNAPLLALPDFAKAFEIECDASRIGIGAVLIQEGRPIAFFSEKISGAALNYPTYDKEMYALVRALETWQHYLWPKEFVIHTDHESLKHLKGQHKLNKWHAKWVEFIETFPYVIKYKKGKENVVVDALFIRSKRGRDSIYVVVDRFSKMAHFIPCHKTDDAAHIADLFFKEIVRLYGMPKTIVSDRDVKFLSFFWKTLWGKLGTKLLFSTTCHPQTDGQTEVVNMTLSALLRAIIQKNLKTWEDCLPLVEFAYSRSVHSTTHFSPFEIVYGFNPLTPLDLILLPVNEHVNFDGKKKADFVNQIHEKTRQNIERRTEQYANQANKGRKKVLFKPSDWVWLHMRKEQFLVQRRSKLLPMGDGPFQVIERINDNAYKLNLPGEYNVSASFNVSDLSLFDVGDDLRRNPFQVGGNDKNKGAVPRDPLQVPAGLITRVRAKRFKEALNGLIQDIWADSEVLKSKMSPHEDQDLIIVIKAIDWAE</sequence>
<dbReference type="InterPro" id="IPR056924">
    <property type="entry name" value="SH3_Tf2-1"/>
</dbReference>
<evidence type="ECO:0000313" key="9">
    <source>
        <dbReference type="Proteomes" id="UP001064489"/>
    </source>
</evidence>
<dbReference type="InterPro" id="IPR036397">
    <property type="entry name" value="RNaseH_sf"/>
</dbReference>
<dbReference type="SUPFAM" id="SSF50630">
    <property type="entry name" value="Acid proteases"/>
    <property type="match status" value="1"/>
</dbReference>
<dbReference type="PANTHER" id="PTHR35046">
    <property type="entry name" value="ZINC KNUCKLE (CCHC-TYPE) FAMILY PROTEIN"/>
    <property type="match status" value="1"/>
</dbReference>
<dbReference type="InterPro" id="IPR041373">
    <property type="entry name" value="RT_RNaseH"/>
</dbReference>
<feature type="domain" description="Integrase catalytic" evidence="7">
    <location>
        <begin position="245"/>
        <end position="411"/>
    </location>
</feature>
<keyword evidence="1" id="KW-0808">Transferase</keyword>
<keyword evidence="4" id="KW-0255">Endonuclease</keyword>
<reference evidence="8" key="1">
    <citation type="journal article" date="2022" name="Plant J.">
        <title>Strategies of tolerance reflected in two North American maple genomes.</title>
        <authorList>
            <person name="McEvoy S.L."/>
            <person name="Sezen U.U."/>
            <person name="Trouern-Trend A."/>
            <person name="McMahon S.M."/>
            <person name="Schaberg P.G."/>
            <person name="Yang J."/>
            <person name="Wegrzyn J.L."/>
            <person name="Swenson N.G."/>
        </authorList>
    </citation>
    <scope>NUCLEOTIDE SEQUENCE</scope>
    <source>
        <strain evidence="8">91603</strain>
    </source>
</reference>
<comment type="caution">
    <text evidence="8">The sequence shown here is derived from an EMBL/GenBank/DDBJ whole genome shotgun (WGS) entry which is preliminary data.</text>
</comment>
<dbReference type="Pfam" id="PF17917">
    <property type="entry name" value="RT_RNaseH"/>
    <property type="match status" value="1"/>
</dbReference>
<keyword evidence="2" id="KW-0548">Nucleotidyltransferase</keyword>
<evidence type="ECO:0000256" key="4">
    <source>
        <dbReference type="ARBA" id="ARBA00022759"/>
    </source>
</evidence>
<dbReference type="PANTHER" id="PTHR35046:SF9">
    <property type="entry name" value="RNA-DIRECTED DNA POLYMERASE"/>
    <property type="match status" value="1"/>
</dbReference>
<dbReference type="InterPro" id="IPR001584">
    <property type="entry name" value="Integrase_cat-core"/>
</dbReference>
<dbReference type="GO" id="GO:0015074">
    <property type="term" value="P:DNA integration"/>
    <property type="evidence" value="ECO:0007669"/>
    <property type="project" value="InterPro"/>
</dbReference>
<dbReference type="InterPro" id="IPR043502">
    <property type="entry name" value="DNA/RNA_pol_sf"/>
</dbReference>
<dbReference type="Pfam" id="PF13650">
    <property type="entry name" value="Asp_protease_2"/>
    <property type="match status" value="1"/>
</dbReference>
<dbReference type="InterPro" id="IPR021109">
    <property type="entry name" value="Peptidase_aspartic_dom_sf"/>
</dbReference>
<dbReference type="GO" id="GO:0003964">
    <property type="term" value="F:RNA-directed DNA polymerase activity"/>
    <property type="evidence" value="ECO:0007669"/>
    <property type="project" value="UniProtKB-KW"/>
</dbReference>
<dbReference type="Gene3D" id="3.30.420.10">
    <property type="entry name" value="Ribonuclease H-like superfamily/Ribonuclease H"/>
    <property type="match status" value="1"/>
</dbReference>
<keyword evidence="5" id="KW-0378">Hydrolase</keyword>
<dbReference type="CDD" id="cd09274">
    <property type="entry name" value="RNase_HI_RT_Ty3"/>
    <property type="match status" value="1"/>
</dbReference>
<evidence type="ECO:0000256" key="2">
    <source>
        <dbReference type="ARBA" id="ARBA00022695"/>
    </source>
</evidence>
<keyword evidence="6" id="KW-0695">RNA-directed DNA polymerase</keyword>
<dbReference type="CDD" id="cd00303">
    <property type="entry name" value="retropepsin_like"/>
    <property type="match status" value="1"/>
</dbReference>
<dbReference type="Pfam" id="PF24626">
    <property type="entry name" value="SH3_Tf2-1"/>
    <property type="match status" value="1"/>
</dbReference>
<dbReference type="GO" id="GO:0004519">
    <property type="term" value="F:endonuclease activity"/>
    <property type="evidence" value="ECO:0007669"/>
    <property type="project" value="UniProtKB-KW"/>
</dbReference>
<dbReference type="InterPro" id="IPR012337">
    <property type="entry name" value="RNaseH-like_sf"/>
</dbReference>
<dbReference type="Gene3D" id="3.10.20.370">
    <property type="match status" value="1"/>
</dbReference>
<name>A0AAD5JHB4_ACENE</name>